<gene>
    <name evidence="2" type="primary">mazG</name>
    <name evidence="2" type="ORF">JKK62_05425</name>
</gene>
<dbReference type="Gene3D" id="1.10.287.1080">
    <property type="entry name" value="MazG-like"/>
    <property type="match status" value="2"/>
</dbReference>
<proteinExistence type="predicted"/>
<keyword evidence="3" id="KW-1185">Reference proteome</keyword>
<name>A0A934TYI8_9FIRM</name>
<dbReference type="PANTHER" id="PTHR30522">
    <property type="entry name" value="NUCLEOSIDE TRIPHOSPHATE PYROPHOSPHOHYDROLASE"/>
    <property type="match status" value="1"/>
</dbReference>
<dbReference type="CDD" id="cd11528">
    <property type="entry name" value="NTP-PPase_MazG_Nterm"/>
    <property type="match status" value="1"/>
</dbReference>
<comment type="caution">
    <text evidence="2">The sequence shown here is derived from an EMBL/GenBank/DDBJ whole genome shotgun (WGS) entry which is preliminary data.</text>
</comment>
<evidence type="ECO:0000313" key="2">
    <source>
        <dbReference type="EMBL" id="MBK6088096.1"/>
    </source>
</evidence>
<dbReference type="PANTHER" id="PTHR30522:SF0">
    <property type="entry name" value="NUCLEOSIDE TRIPHOSPHATE PYROPHOSPHOHYDROLASE"/>
    <property type="match status" value="1"/>
</dbReference>
<dbReference type="NCBIfam" id="TIGR00444">
    <property type="entry name" value="mazG"/>
    <property type="match status" value="1"/>
</dbReference>
<feature type="domain" description="NTP pyrophosphohydrolase MazG-like" evidence="1">
    <location>
        <begin position="33"/>
        <end position="106"/>
    </location>
</feature>
<dbReference type="GO" id="GO:0046061">
    <property type="term" value="P:dATP catabolic process"/>
    <property type="evidence" value="ECO:0007669"/>
    <property type="project" value="TreeGrafter"/>
</dbReference>
<reference evidence="2" key="1">
    <citation type="submission" date="2021-01" db="EMBL/GenBank/DDBJ databases">
        <title>Genome public.</title>
        <authorList>
            <person name="Liu C."/>
            <person name="Sun Q."/>
        </authorList>
    </citation>
    <scope>NUCLEOTIDE SEQUENCE</scope>
    <source>
        <strain evidence="2">M6</strain>
    </source>
</reference>
<sequence length="261" mass="29648">MDFQYKDTYDINDLIHIMRILRAPDGCPWDRVQTHESIRQNFIEETYEAVEAIDKGDSPLLKEELGDVLMQVIFHSLMEEEAGRFDFNDVCNDVCQKLIIRHPHVFGNIEADTPQEVLKNWDAIKMQTKSQKSNADSVDDVARSLPALMRAQKVQKRSAKSGMDFRSAEEAAAKVPEEQRELFAAIDSGDQAKIEEELGDLLFSVVNIARFAGVDAEQALTRSTDKFAKRFRAVEALAKQRGIDMKNAPDSLIDSLWEEIK</sequence>
<dbReference type="EMBL" id="JAEQMG010000048">
    <property type="protein sequence ID" value="MBK6088096.1"/>
    <property type="molecule type" value="Genomic_DNA"/>
</dbReference>
<dbReference type="AlphaFoldDB" id="A0A934TYI8"/>
<evidence type="ECO:0000259" key="1">
    <source>
        <dbReference type="Pfam" id="PF03819"/>
    </source>
</evidence>
<dbReference type="FunFam" id="1.10.287.1080:FF:000001">
    <property type="entry name" value="Nucleoside triphosphate pyrophosphohydrolase"/>
    <property type="match status" value="1"/>
</dbReference>
<dbReference type="GO" id="GO:0046047">
    <property type="term" value="P:TTP catabolic process"/>
    <property type="evidence" value="ECO:0007669"/>
    <property type="project" value="TreeGrafter"/>
</dbReference>
<protein>
    <submittedName>
        <fullName evidence="2">Nucleoside triphosphate pyrophosphohydrolase</fullName>
        <ecNumber evidence="2">3.6.1.9</ecNumber>
    </submittedName>
</protein>
<dbReference type="GO" id="GO:0046081">
    <property type="term" value="P:dUTP catabolic process"/>
    <property type="evidence" value="ECO:0007669"/>
    <property type="project" value="TreeGrafter"/>
</dbReference>
<dbReference type="GO" id="GO:0006203">
    <property type="term" value="P:dGTP catabolic process"/>
    <property type="evidence" value="ECO:0007669"/>
    <property type="project" value="TreeGrafter"/>
</dbReference>
<keyword evidence="2" id="KW-0378">Hydrolase</keyword>
<dbReference type="GO" id="GO:0047429">
    <property type="term" value="F:nucleoside triphosphate diphosphatase activity"/>
    <property type="evidence" value="ECO:0007669"/>
    <property type="project" value="UniProtKB-EC"/>
</dbReference>
<dbReference type="GO" id="GO:0006950">
    <property type="term" value="P:response to stress"/>
    <property type="evidence" value="ECO:0007669"/>
    <property type="project" value="UniProtKB-ARBA"/>
</dbReference>
<dbReference type="RefSeq" id="WP_186832901.1">
    <property type="nucleotide sequence ID" value="NZ_JAEQMG010000048.1"/>
</dbReference>
<dbReference type="InterPro" id="IPR004518">
    <property type="entry name" value="MazG-like_dom"/>
</dbReference>
<dbReference type="Proteomes" id="UP000633365">
    <property type="component" value="Unassembled WGS sequence"/>
</dbReference>
<dbReference type="SUPFAM" id="SSF101386">
    <property type="entry name" value="all-alpha NTP pyrophosphatases"/>
    <property type="match status" value="2"/>
</dbReference>
<dbReference type="CDD" id="cd11529">
    <property type="entry name" value="NTP-PPase_MazG_Cterm"/>
    <property type="match status" value="1"/>
</dbReference>
<dbReference type="Pfam" id="PF03819">
    <property type="entry name" value="MazG"/>
    <property type="match status" value="2"/>
</dbReference>
<dbReference type="InterPro" id="IPR048011">
    <property type="entry name" value="NTP-PPase_MazG-like_C"/>
</dbReference>
<organism evidence="2 3">
    <name type="scientific">Ruminococcus difficilis</name>
    <dbReference type="NCBI Taxonomy" id="2763069"/>
    <lineage>
        <taxon>Bacteria</taxon>
        <taxon>Bacillati</taxon>
        <taxon>Bacillota</taxon>
        <taxon>Clostridia</taxon>
        <taxon>Eubacteriales</taxon>
        <taxon>Oscillospiraceae</taxon>
        <taxon>Ruminococcus</taxon>
    </lineage>
</organism>
<dbReference type="GO" id="GO:0046076">
    <property type="term" value="P:dTTP catabolic process"/>
    <property type="evidence" value="ECO:0007669"/>
    <property type="project" value="TreeGrafter"/>
</dbReference>
<dbReference type="InterPro" id="IPR048015">
    <property type="entry name" value="NTP-PPase_MazG-like_N"/>
</dbReference>
<feature type="domain" description="NTP pyrophosphohydrolase MazG-like" evidence="1">
    <location>
        <begin position="169"/>
        <end position="231"/>
    </location>
</feature>
<dbReference type="InterPro" id="IPR011551">
    <property type="entry name" value="NTP_PyrPHydrolase_MazG"/>
</dbReference>
<dbReference type="EC" id="3.6.1.9" evidence="2"/>
<accession>A0A934TYI8</accession>
<dbReference type="GO" id="GO:0046052">
    <property type="term" value="P:UTP catabolic process"/>
    <property type="evidence" value="ECO:0007669"/>
    <property type="project" value="TreeGrafter"/>
</dbReference>
<dbReference type="NCBIfam" id="NF007113">
    <property type="entry name" value="PRK09562.1"/>
    <property type="match status" value="1"/>
</dbReference>
<evidence type="ECO:0000313" key="3">
    <source>
        <dbReference type="Proteomes" id="UP000633365"/>
    </source>
</evidence>